<name>A0A1C5JFG1_9ACTN</name>
<feature type="chain" id="PRO_5039464091" evidence="2">
    <location>
        <begin position="24"/>
        <end position="287"/>
    </location>
</feature>
<gene>
    <name evidence="4" type="ORF">GA0074704_4424</name>
</gene>
<dbReference type="EMBL" id="LT607751">
    <property type="protein sequence ID" value="SCG68969.1"/>
    <property type="molecule type" value="Genomic_DNA"/>
</dbReference>
<dbReference type="InterPro" id="IPR023346">
    <property type="entry name" value="Lysozyme-like_dom_sf"/>
</dbReference>
<accession>A0A1C5JFG1</accession>
<dbReference type="SUPFAM" id="SSF53955">
    <property type="entry name" value="Lysozyme-like"/>
    <property type="match status" value="1"/>
</dbReference>
<evidence type="ECO:0000256" key="2">
    <source>
        <dbReference type="SAM" id="SignalP"/>
    </source>
</evidence>
<feature type="signal peptide" evidence="2">
    <location>
        <begin position="1"/>
        <end position="23"/>
    </location>
</feature>
<evidence type="ECO:0000259" key="3">
    <source>
        <dbReference type="Pfam" id="PF01464"/>
    </source>
</evidence>
<dbReference type="AlphaFoldDB" id="A0A1C5JFG1"/>
<organism evidence="4 5">
    <name type="scientific">Micromonospora siamensis</name>
    <dbReference type="NCBI Taxonomy" id="299152"/>
    <lineage>
        <taxon>Bacteria</taxon>
        <taxon>Bacillati</taxon>
        <taxon>Actinomycetota</taxon>
        <taxon>Actinomycetes</taxon>
        <taxon>Micromonosporales</taxon>
        <taxon>Micromonosporaceae</taxon>
        <taxon>Micromonospora</taxon>
    </lineage>
</organism>
<dbReference type="Pfam" id="PF01464">
    <property type="entry name" value="SLT"/>
    <property type="match status" value="1"/>
</dbReference>
<feature type="region of interest" description="Disordered" evidence="1">
    <location>
        <begin position="24"/>
        <end position="123"/>
    </location>
</feature>
<evidence type="ECO:0000313" key="4">
    <source>
        <dbReference type="EMBL" id="SCG68969.1"/>
    </source>
</evidence>
<protein>
    <submittedName>
        <fullName evidence="4">Soluble lytic murein transglycosylase</fullName>
    </submittedName>
</protein>
<dbReference type="Gene3D" id="1.10.530.10">
    <property type="match status" value="1"/>
</dbReference>
<dbReference type="CDD" id="cd00254">
    <property type="entry name" value="LT-like"/>
    <property type="match status" value="1"/>
</dbReference>
<dbReference type="InterPro" id="IPR008258">
    <property type="entry name" value="Transglycosylase_SLT_dom_1"/>
</dbReference>
<evidence type="ECO:0000256" key="1">
    <source>
        <dbReference type="SAM" id="MobiDB-lite"/>
    </source>
</evidence>
<keyword evidence="5" id="KW-1185">Reference proteome</keyword>
<evidence type="ECO:0000313" key="5">
    <source>
        <dbReference type="Proteomes" id="UP000198210"/>
    </source>
</evidence>
<dbReference type="Proteomes" id="UP000198210">
    <property type="component" value="Chromosome I"/>
</dbReference>
<proteinExistence type="predicted"/>
<feature type="domain" description="Transglycosylase SLT" evidence="3">
    <location>
        <begin position="145"/>
        <end position="255"/>
    </location>
</feature>
<keyword evidence="2" id="KW-0732">Signal</keyword>
<feature type="compositionally biased region" description="Pro residues" evidence="1">
    <location>
        <begin position="102"/>
        <end position="111"/>
    </location>
</feature>
<sequence length="287" mass="30945">MSRRRGWPVAVMLVALAATTVGCGQPERPVTAGAPVTADAAPTEQEWVEPVVEETSPPAPTASPSPRRSASPKPKPKPKPRPTRTASRTTPPPAETGAPVATRPPDPPGCPPTHRGTPVSRAKAKAALTDAARRTYWPTSAPEIKIPLSLVKATAWQESGWQSDVVACDGGIGLMQIQPETVDWMNQRFGQDYDVHDYRDNAYLGGTYLAWLTKKIGDTHFRGNYRLDPGLCTGGIESCLLNAVIAAYNFGIAAVLPQDDRGPLVIPNAQYVENVRELMRTCVCLDF</sequence>
<reference evidence="4 5" key="1">
    <citation type="submission" date="2016-06" db="EMBL/GenBank/DDBJ databases">
        <authorList>
            <person name="Kjaerup R.B."/>
            <person name="Dalgaard T.S."/>
            <person name="Juul-Madsen H.R."/>
        </authorList>
    </citation>
    <scope>NUCLEOTIDE SEQUENCE [LARGE SCALE GENOMIC DNA]</scope>
    <source>
        <strain evidence="4 5">DSM 45097</strain>
    </source>
</reference>
<dbReference type="PROSITE" id="PS51257">
    <property type="entry name" value="PROKAR_LIPOPROTEIN"/>
    <property type="match status" value="1"/>
</dbReference>